<dbReference type="Proteomes" id="UP000789920">
    <property type="component" value="Unassembled WGS sequence"/>
</dbReference>
<gene>
    <name evidence="1" type="ORF">RPERSI_LOCUS9273</name>
</gene>
<evidence type="ECO:0000313" key="2">
    <source>
        <dbReference type="Proteomes" id="UP000789920"/>
    </source>
</evidence>
<reference evidence="1" key="1">
    <citation type="submission" date="2021-06" db="EMBL/GenBank/DDBJ databases">
        <authorList>
            <person name="Kallberg Y."/>
            <person name="Tangrot J."/>
            <person name="Rosling A."/>
        </authorList>
    </citation>
    <scope>NUCLEOTIDE SEQUENCE</scope>
    <source>
        <strain evidence="1">MA461A</strain>
    </source>
</reference>
<evidence type="ECO:0000313" key="1">
    <source>
        <dbReference type="EMBL" id="CAG8684529.1"/>
    </source>
</evidence>
<sequence length="171" mass="20412">MWKDENHETILYYKKLADSKKLDYMKKYPNYVYKLLKKCKKHIKAISKNSLKINAKTPSTLSFTYPKESPDISIINKNNIKPPIPFNELNFDTSKYFDENNINLSIPFNELNFDTSTNFENNINYPIPFNELNFGYFDKNINRSISFNELYSDRAFLNFNNIFMNFYLDNL</sequence>
<protein>
    <submittedName>
        <fullName evidence="1">4227_t:CDS:1</fullName>
    </submittedName>
</protein>
<proteinExistence type="predicted"/>
<keyword evidence="2" id="KW-1185">Reference proteome</keyword>
<accession>A0ACA9NZQ7</accession>
<name>A0ACA9NZQ7_9GLOM</name>
<dbReference type="EMBL" id="CAJVQC010017413">
    <property type="protein sequence ID" value="CAG8684529.1"/>
    <property type="molecule type" value="Genomic_DNA"/>
</dbReference>
<organism evidence="1 2">
    <name type="scientific">Racocetra persica</name>
    <dbReference type="NCBI Taxonomy" id="160502"/>
    <lineage>
        <taxon>Eukaryota</taxon>
        <taxon>Fungi</taxon>
        <taxon>Fungi incertae sedis</taxon>
        <taxon>Mucoromycota</taxon>
        <taxon>Glomeromycotina</taxon>
        <taxon>Glomeromycetes</taxon>
        <taxon>Diversisporales</taxon>
        <taxon>Gigasporaceae</taxon>
        <taxon>Racocetra</taxon>
    </lineage>
</organism>
<comment type="caution">
    <text evidence="1">The sequence shown here is derived from an EMBL/GenBank/DDBJ whole genome shotgun (WGS) entry which is preliminary data.</text>
</comment>